<keyword evidence="2 5" id="KW-0547">Nucleotide-binding</keyword>
<evidence type="ECO:0000256" key="4">
    <source>
        <dbReference type="ARBA" id="ARBA00022840"/>
    </source>
</evidence>
<dbReference type="SMART" id="SM00564">
    <property type="entry name" value="PQQ"/>
    <property type="match status" value="7"/>
</dbReference>
<dbReference type="Gene3D" id="2.40.10.480">
    <property type="match status" value="1"/>
</dbReference>
<dbReference type="Gene3D" id="2.130.10.10">
    <property type="entry name" value="YVTN repeat-like/Quinoprotein amine dehydrogenase"/>
    <property type="match status" value="2"/>
</dbReference>
<dbReference type="InterPro" id="IPR018391">
    <property type="entry name" value="PQQ_b-propeller_rpt"/>
</dbReference>
<sequence length="761" mass="79576">MMPPKPLGAYECTEGPMEPLQAEDPPAFGPYQLLAKLGAGGMGKVFLGRSGSGRLVAVKVVHDSLAADPEFRARFRREVVAARAVSGAFTAPVIDAAPDAPSPWLVTGYLPGMSLQTAVDAHGPFPTDAVTALGASLAEGLAAVHRAGIVHRDLKPANVLLTPDGPRVIDFGIARATDGSAITRSGMLVGSPGYMAPEQTGERAAGPAGDVFSLGAVLTFAGTGSGPFGTGAMHAMVYRVLNEAPRLDGITDPGLQGIIVACLDKEPARRPTLDRLLQWLLNGLAEHTAPQGTWWLPAPVAADLAQRTAQIPQGPVRVAPTISGSPADGRRGPSRRQLLGIGLATASTVGLVAAWGADWLHSGKAEQGRGGQRKPSFLWKWALSRGHLNAGPIVSGGVALVVTTYEGKQTLVALDANNGQRRWEVPLPDDPTRILVRILGIDSGTGYVYTTTREILAFDPRDGKERWRLAAPAMGGGLVTGGGLLFLPGADSTTKRPGLLAVSVATGKPQWHLPTTTSLFPDPAFADGVLYFGSERRFTAVEVATRRRRWTIEGQSRTTGAPVIAGNTVYYSSERGLNAVDVTSGEVLWSVLNSGIKAMTGGWVPTVAGQKVYLASADGTLRALAATSRGSARTLWSFQTGGTRSPVNGPNPRFLAPTVAEGIACVFNGANELIGLDAETGTQKWRHTVDATDTALAMSAGNTVHLATNTGVLAIAPRSGMVVQRINGLRTSRLITANGILYFAGGPQDETLPTTVYAVRA</sequence>
<evidence type="ECO:0000256" key="5">
    <source>
        <dbReference type="PROSITE-ProRule" id="PRU10141"/>
    </source>
</evidence>
<reference evidence="7 8" key="1">
    <citation type="submission" date="2019-09" db="EMBL/GenBank/DDBJ databases">
        <title>Actinomadura physcomitrii sp. nov., a novel actinomycete isolated from moss [Physcomitrium sphaericum (Ludw) Fuernr].</title>
        <authorList>
            <person name="Zhuang X."/>
            <person name="Liu C."/>
        </authorList>
    </citation>
    <scope>NUCLEOTIDE SEQUENCE [LARGE SCALE GENOMIC DNA]</scope>
    <source>
        <strain evidence="7 8">HMC1</strain>
    </source>
</reference>
<dbReference type="CDD" id="cd14014">
    <property type="entry name" value="STKc_PknB_like"/>
    <property type="match status" value="1"/>
</dbReference>
<dbReference type="SUPFAM" id="SSF50998">
    <property type="entry name" value="Quinoprotein alcohol dehydrogenase-like"/>
    <property type="match status" value="2"/>
</dbReference>
<dbReference type="PROSITE" id="PS00108">
    <property type="entry name" value="PROTEIN_KINASE_ST"/>
    <property type="match status" value="1"/>
</dbReference>
<dbReference type="EMBL" id="WBMT01000017">
    <property type="protein sequence ID" value="KAB2344140.1"/>
    <property type="molecule type" value="Genomic_DNA"/>
</dbReference>
<dbReference type="Gene3D" id="3.30.200.20">
    <property type="entry name" value="Phosphorylase Kinase, domain 1"/>
    <property type="match status" value="1"/>
</dbReference>
<dbReference type="GO" id="GO:0004674">
    <property type="term" value="F:protein serine/threonine kinase activity"/>
    <property type="evidence" value="ECO:0007669"/>
    <property type="project" value="TreeGrafter"/>
</dbReference>
<dbReference type="InterPro" id="IPR011047">
    <property type="entry name" value="Quinoprotein_ADH-like_sf"/>
</dbReference>
<dbReference type="PROSITE" id="PS50011">
    <property type="entry name" value="PROTEIN_KINASE_DOM"/>
    <property type="match status" value="1"/>
</dbReference>
<feature type="binding site" evidence="5">
    <location>
        <position position="59"/>
    </location>
    <ligand>
        <name>ATP</name>
        <dbReference type="ChEBI" id="CHEBI:30616"/>
    </ligand>
</feature>
<keyword evidence="8" id="KW-1185">Reference proteome</keyword>
<dbReference type="PANTHER" id="PTHR43289:SF34">
    <property type="entry name" value="SERINE_THREONINE-PROTEIN KINASE YBDM-RELATED"/>
    <property type="match status" value="1"/>
</dbReference>
<dbReference type="InterPro" id="IPR011009">
    <property type="entry name" value="Kinase-like_dom_sf"/>
</dbReference>
<evidence type="ECO:0000256" key="2">
    <source>
        <dbReference type="ARBA" id="ARBA00022741"/>
    </source>
</evidence>
<evidence type="ECO:0000256" key="1">
    <source>
        <dbReference type="ARBA" id="ARBA00022679"/>
    </source>
</evidence>
<organism evidence="7 8">
    <name type="scientific">Actinomadura rudentiformis</name>
    <dbReference type="NCBI Taxonomy" id="359158"/>
    <lineage>
        <taxon>Bacteria</taxon>
        <taxon>Bacillati</taxon>
        <taxon>Actinomycetota</taxon>
        <taxon>Actinomycetes</taxon>
        <taxon>Streptosporangiales</taxon>
        <taxon>Thermomonosporaceae</taxon>
        <taxon>Actinomadura</taxon>
    </lineage>
</organism>
<dbReference type="InterPro" id="IPR000719">
    <property type="entry name" value="Prot_kinase_dom"/>
</dbReference>
<accession>A0A6H9YR80</accession>
<dbReference type="SUPFAM" id="SSF56112">
    <property type="entry name" value="Protein kinase-like (PK-like)"/>
    <property type="match status" value="1"/>
</dbReference>
<dbReference type="PANTHER" id="PTHR43289">
    <property type="entry name" value="MITOGEN-ACTIVATED PROTEIN KINASE KINASE KINASE 20-RELATED"/>
    <property type="match status" value="1"/>
</dbReference>
<evidence type="ECO:0000259" key="6">
    <source>
        <dbReference type="PROSITE" id="PS50011"/>
    </source>
</evidence>
<evidence type="ECO:0000256" key="3">
    <source>
        <dbReference type="ARBA" id="ARBA00022777"/>
    </source>
</evidence>
<evidence type="ECO:0000313" key="7">
    <source>
        <dbReference type="EMBL" id="KAB2344140.1"/>
    </source>
</evidence>
<dbReference type="Pfam" id="PF13360">
    <property type="entry name" value="PQQ_2"/>
    <property type="match status" value="1"/>
</dbReference>
<dbReference type="PROSITE" id="PS00107">
    <property type="entry name" value="PROTEIN_KINASE_ATP"/>
    <property type="match status" value="1"/>
</dbReference>
<name>A0A6H9YR80_9ACTN</name>
<dbReference type="InterPro" id="IPR015943">
    <property type="entry name" value="WD40/YVTN_repeat-like_dom_sf"/>
</dbReference>
<keyword evidence="4 5" id="KW-0067">ATP-binding</keyword>
<dbReference type="InterPro" id="IPR008271">
    <property type="entry name" value="Ser/Thr_kinase_AS"/>
</dbReference>
<dbReference type="Pfam" id="PF00069">
    <property type="entry name" value="Pkinase"/>
    <property type="match status" value="1"/>
</dbReference>
<proteinExistence type="predicted"/>
<dbReference type="GO" id="GO:0005524">
    <property type="term" value="F:ATP binding"/>
    <property type="evidence" value="ECO:0007669"/>
    <property type="project" value="UniProtKB-UniRule"/>
</dbReference>
<dbReference type="RefSeq" id="WP_151565768.1">
    <property type="nucleotide sequence ID" value="NZ_WBMT01000017.1"/>
</dbReference>
<dbReference type="Gene3D" id="1.10.510.10">
    <property type="entry name" value="Transferase(Phosphotransferase) domain 1"/>
    <property type="match status" value="1"/>
</dbReference>
<keyword evidence="1" id="KW-0808">Transferase</keyword>
<dbReference type="Proteomes" id="UP000468735">
    <property type="component" value="Unassembled WGS sequence"/>
</dbReference>
<dbReference type="InterPro" id="IPR002372">
    <property type="entry name" value="PQQ_rpt_dom"/>
</dbReference>
<dbReference type="SMART" id="SM00220">
    <property type="entry name" value="S_TKc"/>
    <property type="match status" value="1"/>
</dbReference>
<evidence type="ECO:0000313" key="8">
    <source>
        <dbReference type="Proteomes" id="UP000468735"/>
    </source>
</evidence>
<feature type="domain" description="Protein kinase" evidence="6">
    <location>
        <begin position="31"/>
        <end position="290"/>
    </location>
</feature>
<keyword evidence="3" id="KW-0418">Kinase</keyword>
<comment type="caution">
    <text evidence="7">The sequence shown here is derived from an EMBL/GenBank/DDBJ whole genome shotgun (WGS) entry which is preliminary data.</text>
</comment>
<protein>
    <submittedName>
        <fullName evidence="7">PQQ-binding-like beta-propeller repeat protein</fullName>
    </submittedName>
</protein>
<dbReference type="InterPro" id="IPR017441">
    <property type="entry name" value="Protein_kinase_ATP_BS"/>
</dbReference>
<gene>
    <name evidence="7" type="ORF">F8566_33055</name>
</gene>
<dbReference type="AlphaFoldDB" id="A0A6H9YR80"/>
<dbReference type="OrthoDB" id="155383at2"/>